<protein>
    <submittedName>
        <fullName evidence="1">Uncharacterized protein</fullName>
    </submittedName>
</protein>
<reference evidence="1 2" key="1">
    <citation type="submission" date="2019-12" db="EMBL/GenBank/DDBJ databases">
        <authorList>
            <person name="Woiski C."/>
        </authorList>
    </citation>
    <scope>NUCLEOTIDE SEQUENCE [LARGE SCALE GENOMIC DNA]</scope>
    <source>
        <strain evidence="1 2">BOE100</strain>
    </source>
</reference>
<evidence type="ECO:0000313" key="2">
    <source>
        <dbReference type="Proteomes" id="UP000442695"/>
    </source>
</evidence>
<name>A0A7V8J427_PSEPU</name>
<comment type="caution">
    <text evidence="1">The sequence shown here is derived from an EMBL/GenBank/DDBJ whole genome shotgun (WGS) entry which is preliminary data.</text>
</comment>
<dbReference type="EMBL" id="WOWR01000018">
    <property type="protein sequence ID" value="KAF0254041.1"/>
    <property type="molecule type" value="Genomic_DNA"/>
</dbReference>
<gene>
    <name evidence="1" type="ORF">GN299_15340</name>
</gene>
<sequence length="111" mass="12365">MNACVIKLDHKHLYVELPASLVRDLLSDVVTRYESFFTFGEPVYPDGQPELLYNVLSDGYGLQSCDESLGVEVIDLRAQRVTANAAPKKQWKDVFAGRILAATFASTINRS</sequence>
<organism evidence="1 2">
    <name type="scientific">Pseudomonas putida</name>
    <name type="common">Arthrobacter siderocapsulatus</name>
    <dbReference type="NCBI Taxonomy" id="303"/>
    <lineage>
        <taxon>Bacteria</taxon>
        <taxon>Pseudomonadati</taxon>
        <taxon>Pseudomonadota</taxon>
        <taxon>Gammaproteobacteria</taxon>
        <taxon>Pseudomonadales</taxon>
        <taxon>Pseudomonadaceae</taxon>
        <taxon>Pseudomonas</taxon>
    </lineage>
</organism>
<dbReference type="Proteomes" id="UP000442695">
    <property type="component" value="Unassembled WGS sequence"/>
</dbReference>
<dbReference type="RefSeq" id="WP_156859168.1">
    <property type="nucleotide sequence ID" value="NZ_WOWR01000018.1"/>
</dbReference>
<proteinExistence type="predicted"/>
<evidence type="ECO:0000313" key="1">
    <source>
        <dbReference type="EMBL" id="KAF0254041.1"/>
    </source>
</evidence>
<dbReference type="AlphaFoldDB" id="A0A7V8J427"/>
<accession>A0A7V8J427</accession>